<dbReference type="AlphaFoldDB" id="A0AAD7EGF1"/>
<dbReference type="PROSITE" id="PS50157">
    <property type="entry name" value="ZINC_FINGER_C2H2_2"/>
    <property type="match status" value="1"/>
</dbReference>
<keyword evidence="4" id="KW-1185">Reference proteome</keyword>
<keyword evidence="1" id="KW-0863">Zinc-finger</keyword>
<dbReference type="InterPro" id="IPR013087">
    <property type="entry name" value="Znf_C2H2_type"/>
</dbReference>
<evidence type="ECO:0000313" key="4">
    <source>
        <dbReference type="Proteomes" id="UP001218218"/>
    </source>
</evidence>
<evidence type="ECO:0000256" key="1">
    <source>
        <dbReference type="PROSITE-ProRule" id="PRU00042"/>
    </source>
</evidence>
<dbReference type="Proteomes" id="UP001218218">
    <property type="component" value="Unassembled WGS sequence"/>
</dbReference>
<evidence type="ECO:0000259" key="2">
    <source>
        <dbReference type="PROSITE" id="PS50157"/>
    </source>
</evidence>
<feature type="domain" description="C2H2-type" evidence="2">
    <location>
        <begin position="33"/>
        <end position="64"/>
    </location>
</feature>
<dbReference type="EMBL" id="JARIHO010000048">
    <property type="protein sequence ID" value="KAJ7323064.1"/>
    <property type="molecule type" value="Genomic_DNA"/>
</dbReference>
<keyword evidence="1" id="KW-0479">Metal-binding</keyword>
<evidence type="ECO:0000313" key="3">
    <source>
        <dbReference type="EMBL" id="KAJ7323064.1"/>
    </source>
</evidence>
<accession>A0AAD7EGF1</accession>
<proteinExistence type="predicted"/>
<protein>
    <recommendedName>
        <fullName evidence="2">C2H2-type domain-containing protein</fullName>
    </recommendedName>
</protein>
<keyword evidence="1" id="KW-0862">Zinc</keyword>
<name>A0AAD7EGF1_9AGAR</name>
<organism evidence="3 4">
    <name type="scientific">Mycena albidolilacea</name>
    <dbReference type="NCBI Taxonomy" id="1033008"/>
    <lineage>
        <taxon>Eukaryota</taxon>
        <taxon>Fungi</taxon>
        <taxon>Dikarya</taxon>
        <taxon>Basidiomycota</taxon>
        <taxon>Agaricomycotina</taxon>
        <taxon>Agaricomycetes</taxon>
        <taxon>Agaricomycetidae</taxon>
        <taxon>Agaricales</taxon>
        <taxon>Marasmiineae</taxon>
        <taxon>Mycenaceae</taxon>
        <taxon>Mycena</taxon>
    </lineage>
</organism>
<sequence length="201" mass="22856">MSHHTTNVYCIQCDLTFVDIVARSEHIETSTNHPCCKTCCRRFLNQNSLFLHLKYAAPHLSPTPEDDEEEIVDGDEVLLSWRSGFMPDLDVEEEYRSEEECWSEDNYWSSDFDTSSIGSASDSGTELDSEHEIEYNRDPMILLAGTEPGPEYRELPFENLDDSSGIPAMCHCLLIADSEVIAMPSDKRPGPRNKMSRVKIE</sequence>
<reference evidence="3" key="1">
    <citation type="submission" date="2023-03" db="EMBL/GenBank/DDBJ databases">
        <title>Massive genome expansion in bonnet fungi (Mycena s.s.) driven by repeated elements and novel gene families across ecological guilds.</title>
        <authorList>
            <consortium name="Lawrence Berkeley National Laboratory"/>
            <person name="Harder C.B."/>
            <person name="Miyauchi S."/>
            <person name="Viragh M."/>
            <person name="Kuo A."/>
            <person name="Thoen E."/>
            <person name="Andreopoulos B."/>
            <person name="Lu D."/>
            <person name="Skrede I."/>
            <person name="Drula E."/>
            <person name="Henrissat B."/>
            <person name="Morin E."/>
            <person name="Kohler A."/>
            <person name="Barry K."/>
            <person name="LaButti K."/>
            <person name="Morin E."/>
            <person name="Salamov A."/>
            <person name="Lipzen A."/>
            <person name="Mereny Z."/>
            <person name="Hegedus B."/>
            <person name="Baldrian P."/>
            <person name="Stursova M."/>
            <person name="Weitz H."/>
            <person name="Taylor A."/>
            <person name="Grigoriev I.V."/>
            <person name="Nagy L.G."/>
            <person name="Martin F."/>
            <person name="Kauserud H."/>
        </authorList>
    </citation>
    <scope>NUCLEOTIDE SEQUENCE</scope>
    <source>
        <strain evidence="3">CBHHK002</strain>
    </source>
</reference>
<gene>
    <name evidence="3" type="ORF">DFH08DRAFT_941753</name>
</gene>
<dbReference type="GO" id="GO:0008270">
    <property type="term" value="F:zinc ion binding"/>
    <property type="evidence" value="ECO:0007669"/>
    <property type="project" value="UniProtKB-KW"/>
</dbReference>
<comment type="caution">
    <text evidence="3">The sequence shown here is derived from an EMBL/GenBank/DDBJ whole genome shotgun (WGS) entry which is preliminary data.</text>
</comment>